<dbReference type="InterPro" id="IPR024975">
    <property type="entry name" value="NOV_C"/>
</dbReference>
<dbReference type="EMBL" id="JAHESD010000067">
    <property type="protein sequence ID" value="MBT1705771.1"/>
    <property type="molecule type" value="Genomic_DNA"/>
</dbReference>
<evidence type="ECO:0000313" key="2">
    <source>
        <dbReference type="EMBL" id="MBT1705771.1"/>
    </source>
</evidence>
<name>A0ABS5VWR0_9BACT</name>
<protein>
    <submittedName>
        <fullName evidence="2">DUF3883 domain-containing protein</fullName>
    </submittedName>
</protein>
<organism evidence="2 3">
    <name type="scientific">Chryseosolibacter indicus</name>
    <dbReference type="NCBI Taxonomy" id="2782351"/>
    <lineage>
        <taxon>Bacteria</taxon>
        <taxon>Pseudomonadati</taxon>
        <taxon>Bacteroidota</taxon>
        <taxon>Cytophagia</taxon>
        <taxon>Cytophagales</taxon>
        <taxon>Chryseotaleaceae</taxon>
        <taxon>Chryseosolibacter</taxon>
    </lineage>
</organism>
<keyword evidence="3" id="KW-1185">Reference proteome</keyword>
<dbReference type="Proteomes" id="UP000772618">
    <property type="component" value="Unassembled WGS sequence"/>
</dbReference>
<proteinExistence type="predicted"/>
<gene>
    <name evidence="2" type="ORF">KK060_20945</name>
</gene>
<reference evidence="2 3" key="1">
    <citation type="submission" date="2021-05" db="EMBL/GenBank/DDBJ databases">
        <title>A Polyphasic approach of four new species of the genus Ohtaekwangia: Ohtaekwangia histidinii sp. nov., Ohtaekwangia cretensis sp. nov., Ohtaekwangia indiensis sp. nov., Ohtaekwangia reichenbachii sp. nov. from diverse environment.</title>
        <authorList>
            <person name="Octaviana S."/>
        </authorList>
    </citation>
    <scope>NUCLEOTIDE SEQUENCE [LARGE SCALE GENOMIC DNA]</scope>
    <source>
        <strain evidence="2 3">PWU20</strain>
    </source>
</reference>
<dbReference type="RefSeq" id="WP_254155891.1">
    <property type="nucleotide sequence ID" value="NZ_JAHESD010000067.1"/>
</dbReference>
<dbReference type="Pfam" id="PF13020">
    <property type="entry name" value="NOV_C"/>
    <property type="match status" value="1"/>
</dbReference>
<evidence type="ECO:0000259" key="1">
    <source>
        <dbReference type="Pfam" id="PF13020"/>
    </source>
</evidence>
<comment type="caution">
    <text evidence="2">The sequence shown here is derived from an EMBL/GenBank/DDBJ whole genome shotgun (WGS) entry which is preliminary data.</text>
</comment>
<evidence type="ECO:0000313" key="3">
    <source>
        <dbReference type="Proteomes" id="UP000772618"/>
    </source>
</evidence>
<accession>A0ABS5VWR0</accession>
<sequence>MASQTQGDGLGYDILSKNTNGTDRYIEVKSTKLTKEAPFYFSALEYDFSKKKSSSFFLYRVFNLKAEPKLFIANGVYDEFCNMRPTQFKGSF</sequence>
<feature type="domain" description="Protein NO VEIN C-terminal" evidence="1">
    <location>
        <begin position="5"/>
        <end position="72"/>
    </location>
</feature>